<sequence length="370" mass="40070">MASIPTGVLGCGTISDRYFDAAERFDEYEIVACADIDEELARAKAEKYDLEPHDPEGLLDSAVEIIVNLTPPSVHAETCEQALDAGKHVYVEKPLAPSLAEAQRILDKAKDAGRRVGAAPDTFLGAGLQTCRRVLDEGRIGDPIGATAVYTSSGHESWHPNPDFYYQEGGGPLLDMGPYYVTALVSLLGPVDRVTGSVTRPHDERTITSAPRHGEKISVEVPTHETGILEFADGPVATITTSFDVQDSTLPEPTFELYGTEGTLALPDPNHFEGPVRVSTHDSDGFEEVELTHEYTAGRGAGVADLARTIRDGEWSHRTSGDFATHVLEVLTSVRAASEQETHLTTDRTPERPEPLPQTFPNESSRPSLD</sequence>
<evidence type="ECO:0000256" key="1">
    <source>
        <dbReference type="ARBA" id="ARBA00023002"/>
    </source>
</evidence>
<proteinExistence type="predicted"/>
<dbReference type="InterPro" id="IPR055170">
    <property type="entry name" value="GFO_IDH_MocA-like_dom"/>
</dbReference>
<keyword evidence="6" id="KW-1185">Reference proteome</keyword>
<keyword evidence="1" id="KW-0560">Oxidoreductase</keyword>
<protein>
    <submittedName>
        <fullName evidence="5">Predicted dehydrogenase</fullName>
    </submittedName>
</protein>
<feature type="region of interest" description="Disordered" evidence="2">
    <location>
        <begin position="337"/>
        <end position="370"/>
    </location>
</feature>
<evidence type="ECO:0000256" key="2">
    <source>
        <dbReference type="SAM" id="MobiDB-lite"/>
    </source>
</evidence>
<dbReference type="GO" id="GO:0016491">
    <property type="term" value="F:oxidoreductase activity"/>
    <property type="evidence" value="ECO:0007669"/>
    <property type="project" value="UniProtKB-KW"/>
</dbReference>
<evidence type="ECO:0000313" key="5">
    <source>
        <dbReference type="EMBL" id="SFL44160.1"/>
    </source>
</evidence>
<name>A0A1I4HQY4_9EURY</name>
<dbReference type="Pfam" id="PF01408">
    <property type="entry name" value="GFO_IDH_MocA"/>
    <property type="match status" value="1"/>
</dbReference>
<dbReference type="Gene3D" id="3.30.360.10">
    <property type="entry name" value="Dihydrodipicolinate Reductase, domain 2"/>
    <property type="match status" value="1"/>
</dbReference>
<dbReference type="GO" id="GO:0000166">
    <property type="term" value="F:nucleotide binding"/>
    <property type="evidence" value="ECO:0007669"/>
    <property type="project" value="InterPro"/>
</dbReference>
<dbReference type="RefSeq" id="WP_089871388.1">
    <property type="nucleotide sequence ID" value="NZ_FOTC01000006.1"/>
</dbReference>
<evidence type="ECO:0000313" key="6">
    <source>
        <dbReference type="Proteomes" id="UP000199607"/>
    </source>
</evidence>
<gene>
    <name evidence="5" type="ORF">SAMN04487950_3762</name>
</gene>
<feature type="domain" description="GFO/IDH/MocA-like oxidoreductase" evidence="4">
    <location>
        <begin position="129"/>
        <end position="264"/>
    </location>
</feature>
<dbReference type="Pfam" id="PF22725">
    <property type="entry name" value="GFO_IDH_MocA_C3"/>
    <property type="match status" value="1"/>
</dbReference>
<evidence type="ECO:0000259" key="4">
    <source>
        <dbReference type="Pfam" id="PF22725"/>
    </source>
</evidence>
<dbReference type="Gene3D" id="3.40.50.720">
    <property type="entry name" value="NAD(P)-binding Rossmann-like Domain"/>
    <property type="match status" value="1"/>
</dbReference>
<dbReference type="InterPro" id="IPR036291">
    <property type="entry name" value="NAD(P)-bd_dom_sf"/>
</dbReference>
<dbReference type="Proteomes" id="UP000199607">
    <property type="component" value="Unassembled WGS sequence"/>
</dbReference>
<dbReference type="SUPFAM" id="SSF51735">
    <property type="entry name" value="NAD(P)-binding Rossmann-fold domains"/>
    <property type="match status" value="1"/>
</dbReference>
<dbReference type="SUPFAM" id="SSF55347">
    <property type="entry name" value="Glyceraldehyde-3-phosphate dehydrogenase-like, C-terminal domain"/>
    <property type="match status" value="1"/>
</dbReference>
<organism evidence="5 6">
    <name type="scientific">Halogranum rubrum</name>
    <dbReference type="NCBI Taxonomy" id="553466"/>
    <lineage>
        <taxon>Archaea</taxon>
        <taxon>Methanobacteriati</taxon>
        <taxon>Methanobacteriota</taxon>
        <taxon>Stenosarchaea group</taxon>
        <taxon>Halobacteria</taxon>
        <taxon>Halobacteriales</taxon>
        <taxon>Haloferacaceae</taxon>
    </lineage>
</organism>
<evidence type="ECO:0000259" key="3">
    <source>
        <dbReference type="Pfam" id="PF01408"/>
    </source>
</evidence>
<dbReference type="PANTHER" id="PTHR43818">
    <property type="entry name" value="BCDNA.GH03377"/>
    <property type="match status" value="1"/>
</dbReference>
<dbReference type="PANTHER" id="PTHR43818:SF11">
    <property type="entry name" value="BCDNA.GH03377"/>
    <property type="match status" value="1"/>
</dbReference>
<dbReference type="EMBL" id="FOTC01000006">
    <property type="protein sequence ID" value="SFL44160.1"/>
    <property type="molecule type" value="Genomic_DNA"/>
</dbReference>
<dbReference type="InterPro" id="IPR000683">
    <property type="entry name" value="Gfo/Idh/MocA-like_OxRdtase_N"/>
</dbReference>
<feature type="compositionally biased region" description="Polar residues" evidence="2">
    <location>
        <begin position="359"/>
        <end position="370"/>
    </location>
</feature>
<dbReference type="InterPro" id="IPR050463">
    <property type="entry name" value="Gfo/Idh/MocA_oxidrdct_glycsds"/>
</dbReference>
<dbReference type="AlphaFoldDB" id="A0A1I4HQY4"/>
<accession>A0A1I4HQY4</accession>
<reference evidence="6" key="1">
    <citation type="submission" date="2016-10" db="EMBL/GenBank/DDBJ databases">
        <authorList>
            <person name="Varghese N."/>
            <person name="Submissions S."/>
        </authorList>
    </citation>
    <scope>NUCLEOTIDE SEQUENCE [LARGE SCALE GENOMIC DNA]</scope>
    <source>
        <strain evidence="6">CGMCC 1.7738</strain>
    </source>
</reference>
<feature type="compositionally biased region" description="Basic and acidic residues" evidence="2">
    <location>
        <begin position="338"/>
        <end position="354"/>
    </location>
</feature>
<dbReference type="STRING" id="553466.SAMN04487950_3762"/>
<feature type="domain" description="Gfo/Idh/MocA-like oxidoreductase N-terminal" evidence="3">
    <location>
        <begin position="6"/>
        <end position="117"/>
    </location>
</feature>